<feature type="transmembrane region" description="Helical" evidence="2">
    <location>
        <begin position="129"/>
        <end position="147"/>
    </location>
</feature>
<feature type="transmembrane region" description="Helical" evidence="2">
    <location>
        <begin position="96"/>
        <end position="117"/>
    </location>
</feature>
<feature type="region of interest" description="Disordered" evidence="1">
    <location>
        <begin position="1"/>
        <end position="20"/>
    </location>
</feature>
<dbReference type="KEGG" id="spar:SPRG_07525"/>
<dbReference type="RefSeq" id="XP_012202052.1">
    <property type="nucleotide sequence ID" value="XM_012346662.1"/>
</dbReference>
<keyword evidence="2" id="KW-0812">Transmembrane</keyword>
<dbReference type="OrthoDB" id="10350996at2759"/>
<accession>A0A067CKG5</accession>
<evidence type="ECO:0000256" key="2">
    <source>
        <dbReference type="SAM" id="Phobius"/>
    </source>
</evidence>
<protein>
    <submittedName>
        <fullName evidence="3">Uncharacterized protein</fullName>
    </submittedName>
</protein>
<proteinExistence type="predicted"/>
<keyword evidence="4" id="KW-1185">Reference proteome</keyword>
<reference evidence="3 4" key="1">
    <citation type="journal article" date="2013" name="PLoS Genet.">
        <title>Distinctive expansion of potential virulence genes in the genome of the oomycete fish pathogen Saprolegnia parasitica.</title>
        <authorList>
            <person name="Jiang R.H."/>
            <person name="de Bruijn I."/>
            <person name="Haas B.J."/>
            <person name="Belmonte R."/>
            <person name="Lobach L."/>
            <person name="Christie J."/>
            <person name="van den Ackerveken G."/>
            <person name="Bottin A."/>
            <person name="Bulone V."/>
            <person name="Diaz-Moreno S.M."/>
            <person name="Dumas B."/>
            <person name="Fan L."/>
            <person name="Gaulin E."/>
            <person name="Govers F."/>
            <person name="Grenville-Briggs L.J."/>
            <person name="Horner N.R."/>
            <person name="Levin J.Z."/>
            <person name="Mammella M."/>
            <person name="Meijer H.J."/>
            <person name="Morris P."/>
            <person name="Nusbaum C."/>
            <person name="Oome S."/>
            <person name="Phillips A.J."/>
            <person name="van Rooyen D."/>
            <person name="Rzeszutek E."/>
            <person name="Saraiva M."/>
            <person name="Secombes C.J."/>
            <person name="Seidl M.F."/>
            <person name="Snel B."/>
            <person name="Stassen J.H."/>
            <person name="Sykes S."/>
            <person name="Tripathy S."/>
            <person name="van den Berg H."/>
            <person name="Vega-Arreguin J.C."/>
            <person name="Wawra S."/>
            <person name="Young S.K."/>
            <person name="Zeng Q."/>
            <person name="Dieguez-Uribeondo J."/>
            <person name="Russ C."/>
            <person name="Tyler B.M."/>
            <person name="van West P."/>
        </authorList>
    </citation>
    <scope>NUCLEOTIDE SEQUENCE [LARGE SCALE GENOMIC DNA]</scope>
    <source>
        <strain evidence="3 4">CBS 223.65</strain>
    </source>
</reference>
<dbReference type="AlphaFoldDB" id="A0A067CKG5"/>
<name>A0A067CKG5_SAPPC</name>
<evidence type="ECO:0000256" key="1">
    <source>
        <dbReference type="SAM" id="MobiDB-lite"/>
    </source>
</evidence>
<dbReference type="EMBL" id="KK583218">
    <property type="protein sequence ID" value="KDO27277.1"/>
    <property type="molecule type" value="Genomic_DNA"/>
</dbReference>
<dbReference type="VEuPathDB" id="FungiDB:SPRG_07525"/>
<evidence type="ECO:0000313" key="3">
    <source>
        <dbReference type="EMBL" id="KDO27277.1"/>
    </source>
</evidence>
<keyword evidence="2" id="KW-0472">Membrane</keyword>
<keyword evidence="2" id="KW-1133">Transmembrane helix</keyword>
<gene>
    <name evidence="3" type="ORF">SPRG_07525</name>
</gene>
<evidence type="ECO:0000313" key="4">
    <source>
        <dbReference type="Proteomes" id="UP000030745"/>
    </source>
</evidence>
<dbReference type="Proteomes" id="UP000030745">
    <property type="component" value="Unassembled WGS sequence"/>
</dbReference>
<sequence length="198" mass="22289">MRAWSTTDTTTTHHLVHGRGPMMDRRSRMTIVYACKDDGRSCVLDDRVATQAQGTPYFEVLLHLPTLREEATSYYVRVVRRHGICELEMRPPIRSAIWSCSFEPASLATFPVVPYSTLHDAPPFMEPSLVAPSTAIALMLLVVLLLLEATRRRLSDKGGPARRLPPPLRWETRDGREHAASTFSGTATDVTYLVQKRL</sequence>
<feature type="compositionally biased region" description="Low complexity" evidence="1">
    <location>
        <begin position="1"/>
        <end position="12"/>
    </location>
</feature>
<dbReference type="GeneID" id="24129796"/>
<dbReference type="OMA" id="CELEMRP"/>
<organism evidence="3 4">
    <name type="scientific">Saprolegnia parasitica (strain CBS 223.65)</name>
    <dbReference type="NCBI Taxonomy" id="695850"/>
    <lineage>
        <taxon>Eukaryota</taxon>
        <taxon>Sar</taxon>
        <taxon>Stramenopiles</taxon>
        <taxon>Oomycota</taxon>
        <taxon>Saprolegniomycetes</taxon>
        <taxon>Saprolegniales</taxon>
        <taxon>Saprolegniaceae</taxon>
        <taxon>Saprolegnia</taxon>
    </lineage>
</organism>